<name>A0ABU8FHN2_9BACI</name>
<evidence type="ECO:0000313" key="2">
    <source>
        <dbReference type="Proteomes" id="UP001372526"/>
    </source>
</evidence>
<dbReference type="RefSeq" id="WP_336472779.1">
    <property type="nucleotide sequence ID" value="NZ_JBAWSX010000006.1"/>
</dbReference>
<protein>
    <submittedName>
        <fullName evidence="1">DUF1259 domain-containing protein</fullName>
    </submittedName>
</protein>
<dbReference type="Pfam" id="PF07485">
    <property type="entry name" value="DUF1529"/>
    <property type="match status" value="1"/>
</dbReference>
<evidence type="ECO:0000313" key="1">
    <source>
        <dbReference type="EMBL" id="MEI4802210.1"/>
    </source>
</evidence>
<accession>A0ABU8FHN2</accession>
<dbReference type="EMBL" id="JBAWSX010000006">
    <property type="protein sequence ID" value="MEI4802210.1"/>
    <property type="molecule type" value="Genomic_DNA"/>
</dbReference>
<keyword evidence="2" id="KW-1185">Reference proteome</keyword>
<dbReference type="InterPro" id="IPR011094">
    <property type="entry name" value="Uncharacterised_LppY/LpqO"/>
</dbReference>
<proteinExistence type="predicted"/>
<dbReference type="Proteomes" id="UP001372526">
    <property type="component" value="Unassembled WGS sequence"/>
</dbReference>
<gene>
    <name evidence="1" type="ORF">WAZ07_12935</name>
</gene>
<comment type="caution">
    <text evidence="1">The sequence shown here is derived from an EMBL/GenBank/DDBJ whole genome shotgun (WGS) entry which is preliminary data.</text>
</comment>
<sequence length="138" mass="15349">MNNFHFLCEQFATILKGKSKINQNSCSVSFHRNFKVLVQGKPSMSVVPVGVGFESLDQNGNALNLGEIAILQEEIPSFMRSITQQGIIVSALHNHWLYMNPLIMYIHVQSVEPPLHFAKKLANSFSVLSSYPIADDGS</sequence>
<organism evidence="1 2">
    <name type="scientific">Bacillus bruguierae</name>
    <dbReference type="NCBI Taxonomy" id="3127667"/>
    <lineage>
        <taxon>Bacteria</taxon>
        <taxon>Bacillati</taxon>
        <taxon>Bacillota</taxon>
        <taxon>Bacilli</taxon>
        <taxon>Bacillales</taxon>
        <taxon>Bacillaceae</taxon>
        <taxon>Bacillus</taxon>
    </lineage>
</organism>
<reference evidence="1 2" key="1">
    <citation type="submission" date="2024-01" db="EMBL/GenBank/DDBJ databases">
        <title>Seven novel Bacillus-like species.</title>
        <authorList>
            <person name="Liu G."/>
        </authorList>
    </citation>
    <scope>NUCLEOTIDE SEQUENCE [LARGE SCALE GENOMIC DNA]</scope>
    <source>
        <strain evidence="1 2">FJAT-51639</strain>
    </source>
</reference>